<accession>A0A1Q8QA90</accession>
<dbReference type="Proteomes" id="UP000185568">
    <property type="component" value="Unassembled WGS sequence"/>
</dbReference>
<comment type="caution">
    <text evidence="3">The sequence shown here is derived from an EMBL/GenBank/DDBJ whole genome shotgun (WGS) entry which is preliminary data.</text>
</comment>
<proteinExistence type="predicted"/>
<name>A0A1Q8QA90_9BACI</name>
<evidence type="ECO:0000256" key="1">
    <source>
        <dbReference type="ARBA" id="ARBA00022723"/>
    </source>
</evidence>
<dbReference type="Gene3D" id="3.10.180.10">
    <property type="entry name" value="2,3-Dihydroxybiphenyl 1,2-Dioxygenase, domain 1"/>
    <property type="match status" value="1"/>
</dbReference>
<dbReference type="EMBL" id="MSDU01000002">
    <property type="protein sequence ID" value="OLN24264.1"/>
    <property type="molecule type" value="Genomic_DNA"/>
</dbReference>
<dbReference type="AlphaFoldDB" id="A0A1Q8QA90"/>
<dbReference type="InterPro" id="IPR029068">
    <property type="entry name" value="Glyas_Bleomycin-R_OHBP_Dase"/>
</dbReference>
<keyword evidence="4" id="KW-1185">Reference proteome</keyword>
<evidence type="ECO:0000313" key="4">
    <source>
        <dbReference type="Proteomes" id="UP000185568"/>
    </source>
</evidence>
<feature type="domain" description="VOC" evidence="2">
    <location>
        <begin position="5"/>
        <end position="127"/>
    </location>
</feature>
<dbReference type="CDD" id="cd06587">
    <property type="entry name" value="VOC"/>
    <property type="match status" value="1"/>
</dbReference>
<organism evidence="3 4">
    <name type="scientific">Domibacillus antri</name>
    <dbReference type="NCBI Taxonomy" id="1714264"/>
    <lineage>
        <taxon>Bacteria</taxon>
        <taxon>Bacillati</taxon>
        <taxon>Bacillota</taxon>
        <taxon>Bacilli</taxon>
        <taxon>Bacillales</taxon>
        <taxon>Bacillaceae</taxon>
        <taxon>Domibacillus</taxon>
    </lineage>
</organism>
<dbReference type="RefSeq" id="WP_075396705.1">
    <property type="nucleotide sequence ID" value="NZ_MSDU01000002.1"/>
</dbReference>
<dbReference type="PANTHER" id="PTHR43048:SF3">
    <property type="entry name" value="METHYLMALONYL-COA EPIMERASE, MITOCHONDRIAL"/>
    <property type="match status" value="1"/>
</dbReference>
<dbReference type="OrthoDB" id="371072at2"/>
<dbReference type="InterPro" id="IPR051785">
    <property type="entry name" value="MMCE/EMCE_epimerase"/>
</dbReference>
<reference evidence="3 4" key="1">
    <citation type="submission" date="2016-12" db="EMBL/GenBank/DDBJ databases">
        <title>Domibacillus antri genome sequencing.</title>
        <authorList>
            <person name="Verma A."/>
            <person name="Krishnamurthi S."/>
        </authorList>
    </citation>
    <scope>NUCLEOTIDE SEQUENCE [LARGE SCALE GENOMIC DNA]</scope>
    <source>
        <strain evidence="3 4">XD80</strain>
    </source>
</reference>
<dbReference type="SUPFAM" id="SSF54593">
    <property type="entry name" value="Glyoxalase/Bleomycin resistance protein/Dihydroxybiphenyl dioxygenase"/>
    <property type="match status" value="1"/>
</dbReference>
<dbReference type="GO" id="GO:0046491">
    <property type="term" value="P:L-methylmalonyl-CoA metabolic process"/>
    <property type="evidence" value="ECO:0007669"/>
    <property type="project" value="TreeGrafter"/>
</dbReference>
<dbReference type="PROSITE" id="PS51819">
    <property type="entry name" value="VOC"/>
    <property type="match status" value="1"/>
</dbReference>
<dbReference type="GO" id="GO:0046872">
    <property type="term" value="F:metal ion binding"/>
    <property type="evidence" value="ECO:0007669"/>
    <property type="project" value="UniProtKB-KW"/>
</dbReference>
<sequence>MAISKLEHVGIQVKDLDTAIDFYTKVLDLELLEKQGHPDPNIKLAFLGFKTTNETLVELIEGYNPDLPAEGKVHHIAFTVDDIESELERIKQHNVTFIDQDITTLPSGSKYIFFHGPDGEWIELFQHS</sequence>
<protein>
    <submittedName>
        <fullName evidence="3">Glyoxalase</fullName>
    </submittedName>
</protein>
<dbReference type="PANTHER" id="PTHR43048">
    <property type="entry name" value="METHYLMALONYL-COA EPIMERASE"/>
    <property type="match status" value="1"/>
</dbReference>
<dbReference type="Pfam" id="PF00903">
    <property type="entry name" value="Glyoxalase"/>
    <property type="match status" value="1"/>
</dbReference>
<dbReference type="STRING" id="1714264.BTO30_00200"/>
<dbReference type="GO" id="GO:0004493">
    <property type="term" value="F:methylmalonyl-CoA epimerase activity"/>
    <property type="evidence" value="ECO:0007669"/>
    <property type="project" value="TreeGrafter"/>
</dbReference>
<evidence type="ECO:0000259" key="2">
    <source>
        <dbReference type="PROSITE" id="PS51819"/>
    </source>
</evidence>
<dbReference type="InterPro" id="IPR004360">
    <property type="entry name" value="Glyas_Fos-R_dOase_dom"/>
</dbReference>
<evidence type="ECO:0000313" key="3">
    <source>
        <dbReference type="EMBL" id="OLN24264.1"/>
    </source>
</evidence>
<dbReference type="InterPro" id="IPR037523">
    <property type="entry name" value="VOC_core"/>
</dbReference>
<keyword evidence="1" id="KW-0479">Metal-binding</keyword>
<gene>
    <name evidence="3" type="ORF">BTO30_00200</name>
</gene>